<dbReference type="Gene3D" id="3.30.420.240">
    <property type="match status" value="1"/>
</dbReference>
<evidence type="ECO:0008006" key="2">
    <source>
        <dbReference type="Google" id="ProtNLM"/>
    </source>
</evidence>
<name>A0A0F8YMS7_9ZZZZ</name>
<dbReference type="AlphaFoldDB" id="A0A0F8YMS7"/>
<gene>
    <name evidence="1" type="ORF">LCGC14_2877620</name>
</gene>
<comment type="caution">
    <text evidence="1">The sequence shown here is derived from an EMBL/GenBank/DDBJ whole genome shotgun (WGS) entry which is preliminary data.</text>
</comment>
<protein>
    <recommendedName>
        <fullName evidence="2">Terminase large subunit gp17-like C-terminal domain-containing protein</fullName>
    </recommendedName>
</protein>
<reference evidence="1" key="1">
    <citation type="journal article" date="2015" name="Nature">
        <title>Complex archaea that bridge the gap between prokaryotes and eukaryotes.</title>
        <authorList>
            <person name="Spang A."/>
            <person name="Saw J.H."/>
            <person name="Jorgensen S.L."/>
            <person name="Zaremba-Niedzwiedzka K."/>
            <person name="Martijn J."/>
            <person name="Lind A.E."/>
            <person name="van Eijk R."/>
            <person name="Schleper C."/>
            <person name="Guy L."/>
            <person name="Ettema T.J."/>
        </authorList>
    </citation>
    <scope>NUCLEOTIDE SEQUENCE</scope>
</reference>
<organism evidence="1">
    <name type="scientific">marine sediment metagenome</name>
    <dbReference type="NCBI Taxonomy" id="412755"/>
    <lineage>
        <taxon>unclassified sequences</taxon>
        <taxon>metagenomes</taxon>
        <taxon>ecological metagenomes</taxon>
    </lineage>
</organism>
<sequence length="286" mass="32228">DQYYHRHIKPEDSNRISKSWIRDMVAKYGKDSSVVKVRCLGEFADTEENQLITLEWLQAARDKEFVEDGSIPRFRISADIADGGLNETVIVASRQYDSFDHWIKLRRYNFPPARAPILAAEAAINMFKEFDGNKNEDDLVIDGLGVGAGTCGAIIHKGYNTVRYIGGSTEGVDTEKYRNTRVQSHMVMRDRLRDGQVVIADDFCEDDEDWEDFEGQMCSIKSKPGMGKLEDLLTKAEILRLGIKSPDMPDACSEIYAMQVPELITGDEPFVIIGELESAQYEGIAI</sequence>
<feature type="non-terminal residue" evidence="1">
    <location>
        <position position="1"/>
    </location>
</feature>
<dbReference type="EMBL" id="LAZR01056036">
    <property type="protein sequence ID" value="KKK75050.1"/>
    <property type="molecule type" value="Genomic_DNA"/>
</dbReference>
<proteinExistence type="predicted"/>
<evidence type="ECO:0000313" key="1">
    <source>
        <dbReference type="EMBL" id="KKK75050.1"/>
    </source>
</evidence>
<accession>A0A0F8YMS7</accession>